<dbReference type="InterPro" id="IPR003489">
    <property type="entry name" value="RHF/RaiA"/>
</dbReference>
<dbReference type="Gene3D" id="3.30.160.100">
    <property type="entry name" value="Ribosome hibernation promotion factor-like"/>
    <property type="match status" value="1"/>
</dbReference>
<gene>
    <name evidence="1" type="ORF">A3D44_03110</name>
</gene>
<dbReference type="Pfam" id="PF02482">
    <property type="entry name" value="Ribosomal_S30AE"/>
    <property type="match status" value="1"/>
</dbReference>
<dbReference type="STRING" id="1802207.A3D44_03110"/>
<protein>
    <submittedName>
        <fullName evidence="1">Ribosomal subunit interface protein</fullName>
    </submittedName>
</protein>
<comment type="caution">
    <text evidence="1">The sequence shown here is derived from an EMBL/GenBank/DDBJ whole genome shotgun (WGS) entry which is preliminary data.</text>
</comment>
<dbReference type="EMBL" id="MHOT01000001">
    <property type="protein sequence ID" value="OGZ69862.1"/>
    <property type="molecule type" value="Genomic_DNA"/>
</dbReference>
<reference evidence="1 2" key="1">
    <citation type="journal article" date="2016" name="Nat. Commun.">
        <title>Thousands of microbial genomes shed light on interconnected biogeochemical processes in an aquifer system.</title>
        <authorList>
            <person name="Anantharaman K."/>
            <person name="Brown C.T."/>
            <person name="Hug L.A."/>
            <person name="Sharon I."/>
            <person name="Castelle C.J."/>
            <person name="Probst A.J."/>
            <person name="Thomas B.C."/>
            <person name="Singh A."/>
            <person name="Wilkins M.J."/>
            <person name="Karaoz U."/>
            <person name="Brodie E.L."/>
            <person name="Williams K.H."/>
            <person name="Hubbard S.S."/>
            <person name="Banfield J.F."/>
        </authorList>
    </citation>
    <scope>NUCLEOTIDE SEQUENCE [LARGE SCALE GENOMIC DNA]</scope>
</reference>
<evidence type="ECO:0000313" key="2">
    <source>
        <dbReference type="Proteomes" id="UP000178820"/>
    </source>
</evidence>
<dbReference type="AlphaFoldDB" id="A0A1G2I4V9"/>
<proteinExistence type="predicted"/>
<organism evidence="1 2">
    <name type="scientific">Candidatus Staskawiczbacteria bacterium RIFCSPHIGHO2_02_FULL_42_22</name>
    <dbReference type="NCBI Taxonomy" id="1802207"/>
    <lineage>
        <taxon>Bacteria</taxon>
        <taxon>Candidatus Staskawicziibacteriota</taxon>
    </lineage>
</organism>
<dbReference type="InterPro" id="IPR036567">
    <property type="entry name" value="RHF-like"/>
</dbReference>
<dbReference type="Proteomes" id="UP000178820">
    <property type="component" value="Unassembled WGS sequence"/>
</dbReference>
<sequence>MNIIIKTKNIELTDSLEKFIQQKIGKLEKFSKILGKDSLEMFVEIEKETNHHRKGEIFFAEAILVMPGKKLVARAKSDDLGKAVSEVKEELEIEIKKYKLKAIELPRRQAKKSRKEIF</sequence>
<dbReference type="SUPFAM" id="SSF69754">
    <property type="entry name" value="Ribosome binding protein Y (YfiA homologue)"/>
    <property type="match status" value="1"/>
</dbReference>
<dbReference type="NCBIfam" id="TIGR00741">
    <property type="entry name" value="yfiA"/>
    <property type="match status" value="1"/>
</dbReference>
<accession>A0A1G2I4V9</accession>
<name>A0A1G2I4V9_9BACT</name>
<evidence type="ECO:0000313" key="1">
    <source>
        <dbReference type="EMBL" id="OGZ69862.1"/>
    </source>
</evidence>